<dbReference type="EMBL" id="JACJLL010000111">
    <property type="protein sequence ID" value="MBM6820401.1"/>
    <property type="molecule type" value="Genomic_DNA"/>
</dbReference>
<proteinExistence type="predicted"/>
<name>A0ABS2FJD3_9CLOT</name>
<comment type="caution">
    <text evidence="1">The sequence shown here is derived from an EMBL/GenBank/DDBJ whole genome shotgun (WGS) entry which is preliminary data.</text>
</comment>
<keyword evidence="2" id="KW-1185">Reference proteome</keyword>
<evidence type="ECO:0000313" key="1">
    <source>
        <dbReference type="EMBL" id="MBM6820401.1"/>
    </source>
</evidence>
<evidence type="ECO:0000313" key="2">
    <source>
        <dbReference type="Proteomes" id="UP000767334"/>
    </source>
</evidence>
<keyword evidence="1" id="KW-0413">Isomerase</keyword>
<organism evidence="1 2">
    <name type="scientific">Clostridium saudiense</name>
    <dbReference type="NCBI Taxonomy" id="1414720"/>
    <lineage>
        <taxon>Bacteria</taxon>
        <taxon>Bacillati</taxon>
        <taxon>Bacillota</taxon>
        <taxon>Clostridia</taxon>
        <taxon>Eubacteriales</taxon>
        <taxon>Clostridiaceae</taxon>
        <taxon>Clostridium</taxon>
    </lineage>
</organism>
<dbReference type="Proteomes" id="UP000767334">
    <property type="component" value="Unassembled WGS sequence"/>
</dbReference>
<dbReference type="GO" id="GO:0016853">
    <property type="term" value="F:isomerase activity"/>
    <property type="evidence" value="ECO:0007669"/>
    <property type="project" value="UniProtKB-KW"/>
</dbReference>
<gene>
    <name evidence="1" type="ORF">H6A19_13845</name>
</gene>
<sequence>MKEIIKEKHYKRGVGNINKYEIIMLILSSYYGMSYEEFKKRLKKKDNLYLTLLLMKKFKCLNSEVIQENLGILNNRMLCYRMKKAEEKILINKRFRDEYFELEDKIKENFKNA</sequence>
<reference evidence="1 2" key="1">
    <citation type="journal article" date="2021" name="Sci. Rep.">
        <title>The distribution of antibiotic resistance genes in chicken gut microbiota commensals.</title>
        <authorList>
            <person name="Juricova H."/>
            <person name="Matiasovicova J."/>
            <person name="Kubasova T."/>
            <person name="Cejkova D."/>
            <person name="Rychlik I."/>
        </authorList>
    </citation>
    <scope>NUCLEOTIDE SEQUENCE [LARGE SCALE GENOMIC DNA]</scope>
    <source>
        <strain evidence="1 2">An435</strain>
    </source>
</reference>
<accession>A0ABS2FJD3</accession>
<protein>
    <submittedName>
        <fullName evidence="1">Ribose-5-phosphate isomerase</fullName>
    </submittedName>
</protein>
<dbReference type="RefSeq" id="WP_133014092.1">
    <property type="nucleotide sequence ID" value="NZ_JACJLL010000111.1"/>
</dbReference>